<sequence>MWIRSRLDALDRERWELLADEAIPGRKHRLDAVAGAQDDLRVELATLEAR</sequence>
<reference evidence="1 2" key="1">
    <citation type="submission" date="2023-06" db="EMBL/GenBank/DDBJ databases">
        <title>Actinomycetospora Odt1-22.</title>
        <authorList>
            <person name="Supong K."/>
        </authorList>
    </citation>
    <scope>NUCLEOTIDE SEQUENCE [LARGE SCALE GENOMIC DNA]</scope>
    <source>
        <strain evidence="1 2">Odt1-22</strain>
    </source>
</reference>
<proteinExistence type="predicted"/>
<name>A0ABT7MK46_9PSEU</name>
<dbReference type="Proteomes" id="UP001231924">
    <property type="component" value="Unassembled WGS sequence"/>
</dbReference>
<protein>
    <submittedName>
        <fullName evidence="1">Uncharacterized protein</fullName>
    </submittedName>
</protein>
<accession>A0ABT7MK46</accession>
<dbReference type="EMBL" id="JASVWF010000010">
    <property type="protein sequence ID" value="MDL5160292.1"/>
    <property type="molecule type" value="Genomic_DNA"/>
</dbReference>
<keyword evidence="2" id="KW-1185">Reference proteome</keyword>
<organism evidence="1 2">
    <name type="scientific">Actinomycetospora termitidis</name>
    <dbReference type="NCBI Taxonomy" id="3053470"/>
    <lineage>
        <taxon>Bacteria</taxon>
        <taxon>Bacillati</taxon>
        <taxon>Actinomycetota</taxon>
        <taxon>Actinomycetes</taxon>
        <taxon>Pseudonocardiales</taxon>
        <taxon>Pseudonocardiaceae</taxon>
        <taxon>Actinomycetospora</taxon>
    </lineage>
</organism>
<comment type="caution">
    <text evidence="1">The sequence shown here is derived from an EMBL/GenBank/DDBJ whole genome shotgun (WGS) entry which is preliminary data.</text>
</comment>
<evidence type="ECO:0000313" key="1">
    <source>
        <dbReference type="EMBL" id="MDL5160292.1"/>
    </source>
</evidence>
<gene>
    <name evidence="1" type="ORF">QRT03_30290</name>
</gene>
<dbReference type="RefSeq" id="WP_286056899.1">
    <property type="nucleotide sequence ID" value="NZ_JASVWF010000010.1"/>
</dbReference>
<evidence type="ECO:0000313" key="2">
    <source>
        <dbReference type="Proteomes" id="UP001231924"/>
    </source>
</evidence>